<keyword evidence="6" id="KW-0967">Endosome</keyword>
<dbReference type="Pfam" id="PF08016">
    <property type="entry name" value="PKD_channel"/>
    <property type="match status" value="1"/>
</dbReference>
<evidence type="ECO:0000313" key="16">
    <source>
        <dbReference type="EMBL" id="RWS17321.1"/>
    </source>
</evidence>
<dbReference type="GO" id="GO:0005765">
    <property type="term" value="C:lysosomal membrane"/>
    <property type="evidence" value="ECO:0007669"/>
    <property type="project" value="TreeGrafter"/>
</dbReference>
<keyword evidence="4" id="KW-1003">Cell membrane</keyword>
<dbReference type="STRING" id="1965070.A0A443RPU9"/>
<keyword evidence="5 13" id="KW-0812">Transmembrane</keyword>
<evidence type="ECO:0000256" key="4">
    <source>
        <dbReference type="ARBA" id="ARBA00022475"/>
    </source>
</evidence>
<accession>A0A443RPU9</accession>
<keyword evidence="7 13" id="KW-1133">Transmembrane helix</keyword>
<dbReference type="InterPro" id="IPR013122">
    <property type="entry name" value="PKD1_2_channel"/>
</dbReference>
<dbReference type="InterPro" id="IPR039031">
    <property type="entry name" value="Mucolipin"/>
</dbReference>
<evidence type="ECO:0000256" key="1">
    <source>
        <dbReference type="ARBA" id="ARBA00004337"/>
    </source>
</evidence>
<evidence type="ECO:0000256" key="8">
    <source>
        <dbReference type="ARBA" id="ARBA00023065"/>
    </source>
</evidence>
<dbReference type="PANTHER" id="PTHR12127:SF7">
    <property type="entry name" value="SD02261P"/>
    <property type="match status" value="1"/>
</dbReference>
<dbReference type="Gene3D" id="1.10.287.70">
    <property type="match status" value="1"/>
</dbReference>
<evidence type="ECO:0000256" key="7">
    <source>
        <dbReference type="ARBA" id="ARBA00022989"/>
    </source>
</evidence>
<evidence type="ECO:0000256" key="12">
    <source>
        <dbReference type="ARBA" id="ARBA00036634"/>
    </source>
</evidence>
<dbReference type="Pfam" id="PF21381">
    <property type="entry name" value="MCLN_ECD"/>
    <property type="match status" value="1"/>
</dbReference>
<feature type="transmembrane region" description="Helical" evidence="13">
    <location>
        <begin position="398"/>
        <end position="420"/>
    </location>
</feature>
<feature type="transmembrane region" description="Helical" evidence="13">
    <location>
        <begin position="474"/>
        <end position="496"/>
    </location>
</feature>
<dbReference type="FunFam" id="1.10.287.70:FF:000033">
    <property type="entry name" value="Mucolipin 1"/>
    <property type="match status" value="1"/>
</dbReference>
<feature type="domain" description="Polycystin cation channel PKD1/PKD2" evidence="14">
    <location>
        <begin position="433"/>
        <end position="570"/>
    </location>
</feature>
<reference evidence="16 17" key="1">
    <citation type="journal article" date="2018" name="Gigascience">
        <title>Genomes of trombidid mites reveal novel predicted allergens and laterally-transferred genes associated with secondary metabolism.</title>
        <authorList>
            <person name="Dong X."/>
            <person name="Chaisiri K."/>
            <person name="Xia D."/>
            <person name="Armstrong S.D."/>
            <person name="Fang Y."/>
            <person name="Donnelly M.J."/>
            <person name="Kadowaki T."/>
            <person name="McGarry J.W."/>
            <person name="Darby A.C."/>
            <person name="Makepeace B.L."/>
        </authorList>
    </citation>
    <scope>NUCLEOTIDE SEQUENCE [LARGE SCALE GENOMIC DNA]</scope>
    <source>
        <strain evidence="16">UoL-WK</strain>
    </source>
</reference>
<keyword evidence="10" id="KW-1015">Disulfide bond</keyword>
<evidence type="ECO:0000256" key="2">
    <source>
        <dbReference type="ARBA" id="ARBA00004651"/>
    </source>
</evidence>
<dbReference type="InterPro" id="IPR049134">
    <property type="entry name" value="MCLN_ECD"/>
</dbReference>
<dbReference type="PANTHER" id="PTHR12127">
    <property type="entry name" value="MUCOLIPIN"/>
    <property type="match status" value="1"/>
</dbReference>
<evidence type="ECO:0000313" key="17">
    <source>
        <dbReference type="Proteomes" id="UP000285301"/>
    </source>
</evidence>
<comment type="subcellular location">
    <subcellularLocation>
        <location evidence="2">Cell membrane</location>
        <topology evidence="2">Multi-pass membrane protein</topology>
    </subcellularLocation>
    <subcellularLocation>
        <location evidence="1">Endosome membrane</location>
        <topology evidence="1">Multi-pass membrane protein</topology>
    </subcellularLocation>
</comment>
<gene>
    <name evidence="16" type="ORF">B4U79_08871</name>
</gene>
<keyword evidence="8" id="KW-0406">Ion transport</keyword>
<evidence type="ECO:0000256" key="3">
    <source>
        <dbReference type="ARBA" id="ARBA00022448"/>
    </source>
</evidence>
<dbReference type="CDD" id="cd21050">
    <property type="entry name" value="ELD_TRPML"/>
    <property type="match status" value="1"/>
</dbReference>
<feature type="domain" description="Mucolipin extracytosolic" evidence="15">
    <location>
        <begin position="141"/>
        <end position="333"/>
    </location>
</feature>
<dbReference type="EMBL" id="NCKU01000095">
    <property type="protein sequence ID" value="RWS17321.1"/>
    <property type="molecule type" value="Genomic_DNA"/>
</dbReference>
<evidence type="ECO:0000259" key="14">
    <source>
        <dbReference type="Pfam" id="PF08016"/>
    </source>
</evidence>
<comment type="caution">
    <text evidence="16">The sequence shown here is derived from an EMBL/GenBank/DDBJ whole genome shotgun (WGS) entry which is preliminary data.</text>
</comment>
<dbReference type="Proteomes" id="UP000285301">
    <property type="component" value="Unassembled WGS sequence"/>
</dbReference>
<evidence type="ECO:0000256" key="6">
    <source>
        <dbReference type="ARBA" id="ARBA00022753"/>
    </source>
</evidence>
<evidence type="ECO:0000256" key="10">
    <source>
        <dbReference type="ARBA" id="ARBA00023157"/>
    </source>
</evidence>
<dbReference type="GO" id="GO:0005886">
    <property type="term" value="C:plasma membrane"/>
    <property type="evidence" value="ECO:0007669"/>
    <property type="project" value="UniProtKB-SubCell"/>
</dbReference>
<comment type="catalytic activity">
    <reaction evidence="12">
        <text>Ca(2+)(in) = Ca(2+)(out)</text>
        <dbReference type="Rhea" id="RHEA:29671"/>
        <dbReference type="ChEBI" id="CHEBI:29108"/>
    </reaction>
</comment>
<evidence type="ECO:0000256" key="11">
    <source>
        <dbReference type="ARBA" id="ARBA00023303"/>
    </source>
</evidence>
<dbReference type="GO" id="GO:0072345">
    <property type="term" value="F:NAADP-sensitive calcium-release channel activity"/>
    <property type="evidence" value="ECO:0007669"/>
    <property type="project" value="TreeGrafter"/>
</dbReference>
<evidence type="ECO:0000259" key="15">
    <source>
        <dbReference type="Pfam" id="PF21381"/>
    </source>
</evidence>
<organism evidence="16 17">
    <name type="scientific">Dinothrombium tinctorium</name>
    <dbReference type="NCBI Taxonomy" id="1965070"/>
    <lineage>
        <taxon>Eukaryota</taxon>
        <taxon>Metazoa</taxon>
        <taxon>Ecdysozoa</taxon>
        <taxon>Arthropoda</taxon>
        <taxon>Chelicerata</taxon>
        <taxon>Arachnida</taxon>
        <taxon>Acari</taxon>
        <taxon>Acariformes</taxon>
        <taxon>Trombidiformes</taxon>
        <taxon>Prostigmata</taxon>
        <taxon>Anystina</taxon>
        <taxon>Parasitengona</taxon>
        <taxon>Trombidioidea</taxon>
        <taxon>Trombidiidae</taxon>
        <taxon>Dinothrombium</taxon>
    </lineage>
</organism>
<feature type="transmembrane region" description="Helical" evidence="13">
    <location>
        <begin position="111"/>
        <end position="130"/>
    </location>
</feature>
<feature type="transmembrane region" description="Helical" evidence="13">
    <location>
        <begin position="542"/>
        <end position="564"/>
    </location>
</feature>
<keyword evidence="11" id="KW-0407">Ion channel</keyword>
<proteinExistence type="predicted"/>
<evidence type="ECO:0000256" key="13">
    <source>
        <dbReference type="SAM" id="Phobius"/>
    </source>
</evidence>
<dbReference type="OrthoDB" id="263481at2759"/>
<dbReference type="AlphaFoldDB" id="A0A443RPU9"/>
<dbReference type="GO" id="GO:0010008">
    <property type="term" value="C:endosome membrane"/>
    <property type="evidence" value="ECO:0007669"/>
    <property type="project" value="UniProtKB-SubCell"/>
</dbReference>
<evidence type="ECO:0000256" key="9">
    <source>
        <dbReference type="ARBA" id="ARBA00023136"/>
    </source>
</evidence>
<name>A0A443RPU9_9ACAR</name>
<protein>
    <submittedName>
        <fullName evidence="16">Mucolipin-3-like protein</fullName>
    </submittedName>
</protein>
<keyword evidence="17" id="KW-1185">Reference proteome</keyword>
<keyword evidence="9 13" id="KW-0472">Membrane</keyword>
<evidence type="ECO:0000256" key="5">
    <source>
        <dbReference type="ARBA" id="ARBA00022692"/>
    </source>
</evidence>
<keyword evidence="3" id="KW-0813">Transport</keyword>
<feature type="transmembrane region" description="Helical" evidence="13">
    <location>
        <begin position="347"/>
        <end position="369"/>
    </location>
</feature>
<feature type="transmembrane region" description="Helical" evidence="13">
    <location>
        <begin position="432"/>
        <end position="454"/>
    </location>
</feature>
<sequence>MASVIEIGQRSRRQTMSDVDRDARCRSIVGARRRANSCRCIANNTPSNNDSKAVLTESYANQGESDCNATSCSNMSSYTPHLRDKMRRKIKYFFMNPLEKWRAKGRFPWKLLVQVIKILVVTVQIVIYGIQMSHHINHQGNVVTTFRELFLQNWDPVREVMAYPPSAGPYAIYERDDFYEYIDFAVKSFAFVSTQAIGTFGYATNSTQVSPINFCKKQFFEGKIDPSSFTVKYDNRIIRNCTVFDVDYPPSDERWNSFSSKDYFEQKNISIPFEHLLTASLEFDIRTIYINSLESTSIPQCYQSHITILFDNSLHDGQMLVSLNAENTKHECKGIYDDYRVNHYTTIVLNIITIILCSLSLIMCSISLYKGVKLKNEVTTFFHKYFGHQLTCSEKYEFIDLWIVTIIFNDILIIIGSCLWENEYREHESYHYNVRAIFLGVGTLLVWIGVLRYLSFFRKYNIIILTIKRAIPDIIRFMICAFLLYGGFCICGWVVLGPYHIKFRTLSTASECLFSLLNGDDMFATFAILDETHIIIWWFSRIYLYAFISLFIYVVLSLFIALIMDSYETIKEFYENGFPYTDLEGSFYTYSFSALFV</sequence>